<accession>B0DRN3</accession>
<dbReference type="InParanoid" id="B0DRN3"/>
<evidence type="ECO:0000256" key="1">
    <source>
        <dbReference type="SAM" id="MobiDB-lite"/>
    </source>
</evidence>
<dbReference type="AlphaFoldDB" id="B0DRN3"/>
<feature type="region of interest" description="Disordered" evidence="1">
    <location>
        <begin position="48"/>
        <end position="67"/>
    </location>
</feature>
<evidence type="ECO:0000313" key="3">
    <source>
        <dbReference type="Proteomes" id="UP000001194"/>
    </source>
</evidence>
<sequence>MPRNCECTGRCTVFSYSHPFSPCLGPTSSPHFILSGRHRSSQLNQRHLDIRPHSGTPPSCVESFSDERRSHGDPLLLTYQGSGSHCCQESTVLSVSLHCGFLRRQNPGPSPWLDVIPTIFPLRRPSIYPNTSSVVRHPVRARWIVNPLIFDVRPQYSSFEGLMNHPLLSD</sequence>
<proteinExistence type="predicted"/>
<evidence type="ECO:0000313" key="2">
    <source>
        <dbReference type="EMBL" id="EDR02815.1"/>
    </source>
</evidence>
<organism evidence="3">
    <name type="scientific">Laccaria bicolor (strain S238N-H82 / ATCC MYA-4686)</name>
    <name type="common">Bicoloured deceiver</name>
    <name type="synonym">Laccaria laccata var. bicolor</name>
    <dbReference type="NCBI Taxonomy" id="486041"/>
    <lineage>
        <taxon>Eukaryota</taxon>
        <taxon>Fungi</taxon>
        <taxon>Dikarya</taxon>
        <taxon>Basidiomycota</taxon>
        <taxon>Agaricomycotina</taxon>
        <taxon>Agaricomycetes</taxon>
        <taxon>Agaricomycetidae</taxon>
        <taxon>Agaricales</taxon>
        <taxon>Agaricineae</taxon>
        <taxon>Hydnangiaceae</taxon>
        <taxon>Laccaria</taxon>
    </lineage>
</organism>
<keyword evidence="3" id="KW-1185">Reference proteome</keyword>
<name>B0DRN3_LACBS</name>
<dbReference type="GeneID" id="6082173"/>
<reference evidence="2 3" key="1">
    <citation type="journal article" date="2008" name="Nature">
        <title>The genome of Laccaria bicolor provides insights into mycorrhizal symbiosis.</title>
        <authorList>
            <person name="Martin F."/>
            <person name="Aerts A."/>
            <person name="Ahren D."/>
            <person name="Brun A."/>
            <person name="Danchin E.G.J."/>
            <person name="Duchaussoy F."/>
            <person name="Gibon J."/>
            <person name="Kohler A."/>
            <person name="Lindquist E."/>
            <person name="Pereda V."/>
            <person name="Salamov A."/>
            <person name="Shapiro H.J."/>
            <person name="Wuyts J."/>
            <person name="Blaudez D."/>
            <person name="Buee M."/>
            <person name="Brokstein P."/>
            <person name="Canbaeck B."/>
            <person name="Cohen D."/>
            <person name="Courty P.E."/>
            <person name="Coutinho P.M."/>
            <person name="Delaruelle C."/>
            <person name="Detter J.C."/>
            <person name="Deveau A."/>
            <person name="DiFazio S."/>
            <person name="Duplessis S."/>
            <person name="Fraissinet-Tachet L."/>
            <person name="Lucic E."/>
            <person name="Frey-Klett P."/>
            <person name="Fourrey C."/>
            <person name="Feussner I."/>
            <person name="Gay G."/>
            <person name="Grimwood J."/>
            <person name="Hoegger P.J."/>
            <person name="Jain P."/>
            <person name="Kilaru S."/>
            <person name="Labbe J."/>
            <person name="Lin Y.C."/>
            <person name="Legue V."/>
            <person name="Le Tacon F."/>
            <person name="Marmeisse R."/>
            <person name="Melayah D."/>
            <person name="Montanini B."/>
            <person name="Muratet M."/>
            <person name="Nehls U."/>
            <person name="Niculita-Hirzel H."/>
            <person name="Oudot-Le Secq M.P."/>
            <person name="Peter M."/>
            <person name="Quesneville H."/>
            <person name="Rajashekar B."/>
            <person name="Reich M."/>
            <person name="Rouhier N."/>
            <person name="Schmutz J."/>
            <person name="Yin T."/>
            <person name="Chalot M."/>
            <person name="Henrissat B."/>
            <person name="Kuees U."/>
            <person name="Lucas S."/>
            <person name="Van de Peer Y."/>
            <person name="Podila G.K."/>
            <person name="Polle A."/>
            <person name="Pukkila P.J."/>
            <person name="Richardson P.M."/>
            <person name="Rouze P."/>
            <person name="Sanders I.R."/>
            <person name="Stajich J.E."/>
            <person name="Tunlid A."/>
            <person name="Tuskan G."/>
            <person name="Grigoriev I.V."/>
        </authorList>
    </citation>
    <scope>NUCLEOTIDE SEQUENCE [LARGE SCALE GENOMIC DNA]</scope>
    <source>
        <strain evidence="3">S238N-H82 / ATCC MYA-4686</strain>
    </source>
</reference>
<dbReference type="HOGENOM" id="CLU_1570897_0_0_1"/>
<dbReference type="EMBL" id="DS547128">
    <property type="protein sequence ID" value="EDR02815.1"/>
    <property type="molecule type" value="Genomic_DNA"/>
</dbReference>
<gene>
    <name evidence="2" type="ORF">LACBIDRAFT_308104</name>
</gene>
<dbReference type="KEGG" id="lbc:LACBIDRAFT_308104"/>
<protein>
    <submittedName>
        <fullName evidence="2">Predicted protein</fullName>
    </submittedName>
</protein>
<dbReference type="RefSeq" id="XP_001886525.1">
    <property type="nucleotide sequence ID" value="XM_001886490.1"/>
</dbReference>
<dbReference type="Proteomes" id="UP000001194">
    <property type="component" value="Unassembled WGS sequence"/>
</dbReference>